<accession>A0AAE1MA20</accession>
<dbReference type="InterPro" id="IPR033469">
    <property type="entry name" value="CYTH-like_dom_sf"/>
</dbReference>
<dbReference type="Proteomes" id="UP001293593">
    <property type="component" value="Unassembled WGS sequence"/>
</dbReference>
<gene>
    <name evidence="1" type="ORF">QN277_007040</name>
</gene>
<dbReference type="EMBL" id="JAWXYG010000012">
    <property type="protein sequence ID" value="KAK4257454.1"/>
    <property type="molecule type" value="Genomic_DNA"/>
</dbReference>
<evidence type="ECO:0000313" key="1">
    <source>
        <dbReference type="EMBL" id="KAK4257454.1"/>
    </source>
</evidence>
<keyword evidence="2" id="KW-1185">Reference proteome</keyword>
<evidence type="ECO:0000313" key="2">
    <source>
        <dbReference type="Proteomes" id="UP001293593"/>
    </source>
</evidence>
<sequence length="87" mass="9865">MEVEVKLWLENAEAHCMVTTSLAPFHIITHRQENLFFEGAAEELSSCHAVLWLRFYDDKACCVVSLKAKAVLVNGVSRVEEDEEDLV</sequence>
<dbReference type="SUPFAM" id="SSF55154">
    <property type="entry name" value="CYTH-like phosphatases"/>
    <property type="match status" value="1"/>
</dbReference>
<organism evidence="1 2">
    <name type="scientific">Acacia crassicarpa</name>
    <name type="common">northern wattle</name>
    <dbReference type="NCBI Taxonomy" id="499986"/>
    <lineage>
        <taxon>Eukaryota</taxon>
        <taxon>Viridiplantae</taxon>
        <taxon>Streptophyta</taxon>
        <taxon>Embryophyta</taxon>
        <taxon>Tracheophyta</taxon>
        <taxon>Spermatophyta</taxon>
        <taxon>Magnoliopsida</taxon>
        <taxon>eudicotyledons</taxon>
        <taxon>Gunneridae</taxon>
        <taxon>Pentapetalae</taxon>
        <taxon>rosids</taxon>
        <taxon>fabids</taxon>
        <taxon>Fabales</taxon>
        <taxon>Fabaceae</taxon>
        <taxon>Caesalpinioideae</taxon>
        <taxon>mimosoid clade</taxon>
        <taxon>Acacieae</taxon>
        <taxon>Acacia</taxon>
    </lineage>
</organism>
<dbReference type="Gene3D" id="2.40.320.10">
    <property type="entry name" value="Hypothetical Protein Pfu-838710-001"/>
    <property type="match status" value="1"/>
</dbReference>
<dbReference type="AlphaFoldDB" id="A0AAE1MA20"/>
<reference evidence="1" key="1">
    <citation type="submission" date="2023-10" db="EMBL/GenBank/DDBJ databases">
        <title>Chromosome-level genome of the transformable northern wattle, Acacia crassicarpa.</title>
        <authorList>
            <person name="Massaro I."/>
            <person name="Sinha N.R."/>
            <person name="Poethig S."/>
            <person name="Leichty A.R."/>
        </authorList>
    </citation>
    <scope>NUCLEOTIDE SEQUENCE</scope>
    <source>
        <strain evidence="1">Acra3RX</strain>
        <tissue evidence="1">Leaf</tissue>
    </source>
</reference>
<dbReference type="PANTHER" id="PTHR34948:SF2">
    <property type="entry name" value="TRIPHOSPHATE TUNNEL METALLOENZYME 3"/>
    <property type="match status" value="1"/>
</dbReference>
<protein>
    <submittedName>
        <fullName evidence="1">Uncharacterized protein</fullName>
    </submittedName>
</protein>
<dbReference type="PANTHER" id="PTHR34948">
    <property type="entry name" value="OS08G0299200 PROTEIN"/>
    <property type="match status" value="1"/>
</dbReference>
<name>A0AAE1MA20_9FABA</name>
<proteinExistence type="predicted"/>
<comment type="caution">
    <text evidence="1">The sequence shown here is derived from an EMBL/GenBank/DDBJ whole genome shotgun (WGS) entry which is preliminary data.</text>
</comment>